<dbReference type="AlphaFoldDB" id="X1UFE9"/>
<protein>
    <submittedName>
        <fullName evidence="1">Uncharacterized protein</fullName>
    </submittedName>
</protein>
<reference evidence="1" key="1">
    <citation type="journal article" date="2014" name="Front. Microbiol.">
        <title>High frequency of phylogenetically diverse reductive dehalogenase-homologous genes in deep subseafloor sedimentary metagenomes.</title>
        <authorList>
            <person name="Kawai M."/>
            <person name="Futagami T."/>
            <person name="Toyoda A."/>
            <person name="Takaki Y."/>
            <person name="Nishi S."/>
            <person name="Hori S."/>
            <person name="Arai W."/>
            <person name="Tsubouchi T."/>
            <person name="Morono Y."/>
            <person name="Uchiyama I."/>
            <person name="Ito T."/>
            <person name="Fujiyama A."/>
            <person name="Inagaki F."/>
            <person name="Takami H."/>
        </authorList>
    </citation>
    <scope>NUCLEOTIDE SEQUENCE</scope>
    <source>
        <strain evidence="1">Expedition CK06-06</strain>
    </source>
</reference>
<comment type="caution">
    <text evidence="1">The sequence shown here is derived from an EMBL/GenBank/DDBJ whole genome shotgun (WGS) entry which is preliminary data.</text>
</comment>
<organism evidence="1">
    <name type="scientific">marine sediment metagenome</name>
    <dbReference type="NCBI Taxonomy" id="412755"/>
    <lineage>
        <taxon>unclassified sequences</taxon>
        <taxon>metagenomes</taxon>
        <taxon>ecological metagenomes</taxon>
    </lineage>
</organism>
<gene>
    <name evidence="1" type="ORF">S12H4_42963</name>
</gene>
<proteinExistence type="predicted"/>
<evidence type="ECO:0000313" key="1">
    <source>
        <dbReference type="EMBL" id="GAJ16238.1"/>
    </source>
</evidence>
<dbReference type="EMBL" id="BARW01026327">
    <property type="protein sequence ID" value="GAJ16238.1"/>
    <property type="molecule type" value="Genomic_DNA"/>
</dbReference>
<feature type="non-terminal residue" evidence="1">
    <location>
        <position position="1"/>
    </location>
</feature>
<accession>X1UFE9</accession>
<sequence>AVYQGHASATAKNGGAQKEIWQESAEAAAGDYEAV</sequence>
<name>X1UFE9_9ZZZZ</name>